<dbReference type="AlphaFoldDB" id="A0A182JDJ5"/>
<reference evidence="2" key="1">
    <citation type="submission" date="2022-08" db="UniProtKB">
        <authorList>
            <consortium name="EnsemblMetazoa"/>
        </authorList>
    </citation>
    <scope>IDENTIFICATION</scope>
    <source>
        <strain evidence="2">EBRO</strain>
    </source>
</reference>
<feature type="region of interest" description="Disordered" evidence="1">
    <location>
        <begin position="36"/>
        <end position="79"/>
    </location>
</feature>
<name>A0A182JDJ5_ANOAO</name>
<dbReference type="VEuPathDB" id="VectorBase:AATE016055"/>
<accession>A0A182JDJ5</accession>
<evidence type="ECO:0000313" key="2">
    <source>
        <dbReference type="EnsemblMetazoa" id="AATE016055-PA.1"/>
    </source>
</evidence>
<organism evidence="2">
    <name type="scientific">Anopheles atroparvus</name>
    <name type="common">European mosquito</name>
    <dbReference type="NCBI Taxonomy" id="41427"/>
    <lineage>
        <taxon>Eukaryota</taxon>
        <taxon>Metazoa</taxon>
        <taxon>Ecdysozoa</taxon>
        <taxon>Arthropoda</taxon>
        <taxon>Hexapoda</taxon>
        <taxon>Insecta</taxon>
        <taxon>Pterygota</taxon>
        <taxon>Neoptera</taxon>
        <taxon>Endopterygota</taxon>
        <taxon>Diptera</taxon>
        <taxon>Nematocera</taxon>
        <taxon>Culicoidea</taxon>
        <taxon>Culicidae</taxon>
        <taxon>Anophelinae</taxon>
        <taxon>Anopheles</taxon>
    </lineage>
</organism>
<feature type="compositionally biased region" description="Low complexity" evidence="1">
    <location>
        <begin position="37"/>
        <end position="50"/>
    </location>
</feature>
<evidence type="ECO:0000256" key="1">
    <source>
        <dbReference type="SAM" id="MobiDB-lite"/>
    </source>
</evidence>
<protein>
    <submittedName>
        <fullName evidence="2">Uncharacterized protein</fullName>
    </submittedName>
</protein>
<sequence length="129" mass="13923">MAKLLNKASGDPSQAGSPEAPACIIISDVTIGLVTLPSPSGSPAPASFGQRRWRRRPREGTGRASTGPPAHLTTQVHQQLPTALDGKMKYLSAGHRESYTLVARKRYMKRMLYIVPTSEPEMGSTFGEC</sequence>
<dbReference type="EnsemblMetazoa" id="AATE016055-RA">
    <property type="protein sequence ID" value="AATE016055-PA.1"/>
    <property type="gene ID" value="AATE016055"/>
</dbReference>
<proteinExistence type="predicted"/>